<evidence type="ECO:0000313" key="3">
    <source>
        <dbReference type="EMBL" id="NML12631.1"/>
    </source>
</evidence>
<feature type="transmembrane region" description="Helical" evidence="1">
    <location>
        <begin position="64"/>
        <end position="83"/>
    </location>
</feature>
<sequence length="277" mass="29857">MAHEPLVHLATVSLVFTFGAGIVSRNASRPWLCATSLSLAVGPVAAAMLVHAASDYGEKLHAEFFALEALLLIVVGLMSMASARHLYASLVEHLTAKHDLAKLARFDSLTGLPNRLLLRESFHARLRSADAAGQLAIHYLDLDGFKAINDQYGHPVGDSMLVDVARRLASTIRAEDVAARLGGDEFLLIQADVKHPDQCELLARRVIRQLSEPYVIDGVAMRISVSIGIALSPDQGLDLERLMACADAALYRAKAKGKAQVQFCGPDDLHHVGRAVA</sequence>
<dbReference type="CDD" id="cd01949">
    <property type="entry name" value="GGDEF"/>
    <property type="match status" value="1"/>
</dbReference>
<dbReference type="NCBIfam" id="TIGR00254">
    <property type="entry name" value="GGDEF"/>
    <property type="match status" value="1"/>
</dbReference>
<feature type="transmembrane region" description="Helical" evidence="1">
    <location>
        <begin position="6"/>
        <end position="24"/>
    </location>
</feature>
<dbReference type="InterPro" id="IPR000160">
    <property type="entry name" value="GGDEF_dom"/>
</dbReference>
<feature type="transmembrane region" description="Helical" evidence="1">
    <location>
        <begin position="31"/>
        <end position="52"/>
    </location>
</feature>
<evidence type="ECO:0000313" key="4">
    <source>
        <dbReference type="Proteomes" id="UP000519023"/>
    </source>
</evidence>
<dbReference type="PANTHER" id="PTHR46663">
    <property type="entry name" value="DIGUANYLATE CYCLASE DGCT-RELATED"/>
    <property type="match status" value="1"/>
</dbReference>
<protein>
    <submittedName>
        <fullName evidence="3">GGDEF domain-containing protein</fullName>
    </submittedName>
</protein>
<keyword evidence="1" id="KW-0472">Membrane</keyword>
<dbReference type="PANTHER" id="PTHR46663:SF2">
    <property type="entry name" value="GGDEF DOMAIN-CONTAINING PROTEIN"/>
    <property type="match status" value="1"/>
</dbReference>
<keyword evidence="1" id="KW-1133">Transmembrane helix</keyword>
<gene>
    <name evidence="3" type="ORF">HHL08_21275</name>
</gene>
<dbReference type="GO" id="GO:0003824">
    <property type="term" value="F:catalytic activity"/>
    <property type="evidence" value="ECO:0007669"/>
    <property type="project" value="UniProtKB-ARBA"/>
</dbReference>
<feature type="domain" description="GGDEF" evidence="2">
    <location>
        <begin position="133"/>
        <end position="266"/>
    </location>
</feature>
<dbReference type="Proteomes" id="UP000519023">
    <property type="component" value="Unassembled WGS sequence"/>
</dbReference>
<proteinExistence type="predicted"/>
<keyword evidence="1" id="KW-0812">Transmembrane</keyword>
<dbReference type="SUPFAM" id="SSF55073">
    <property type="entry name" value="Nucleotide cyclase"/>
    <property type="match status" value="1"/>
</dbReference>
<dbReference type="InterPro" id="IPR052163">
    <property type="entry name" value="DGC-Regulatory_Protein"/>
</dbReference>
<dbReference type="SMART" id="SM00267">
    <property type="entry name" value="GGDEF"/>
    <property type="match status" value="1"/>
</dbReference>
<name>A0A7X9WZ75_9SPHN</name>
<dbReference type="EMBL" id="JABBFV010000023">
    <property type="protein sequence ID" value="NML12631.1"/>
    <property type="molecule type" value="Genomic_DNA"/>
</dbReference>
<organism evidence="3 4">
    <name type="scientific">Sphingobium psychrophilum</name>
    <dbReference type="NCBI Taxonomy" id="2728834"/>
    <lineage>
        <taxon>Bacteria</taxon>
        <taxon>Pseudomonadati</taxon>
        <taxon>Pseudomonadota</taxon>
        <taxon>Alphaproteobacteria</taxon>
        <taxon>Sphingomonadales</taxon>
        <taxon>Sphingomonadaceae</taxon>
        <taxon>Sphingobium</taxon>
    </lineage>
</organism>
<dbReference type="Pfam" id="PF00990">
    <property type="entry name" value="GGDEF"/>
    <property type="match status" value="1"/>
</dbReference>
<dbReference type="FunFam" id="3.30.70.270:FF:000001">
    <property type="entry name" value="Diguanylate cyclase domain protein"/>
    <property type="match status" value="1"/>
</dbReference>
<dbReference type="AlphaFoldDB" id="A0A7X9WZ75"/>
<evidence type="ECO:0000256" key="1">
    <source>
        <dbReference type="SAM" id="Phobius"/>
    </source>
</evidence>
<evidence type="ECO:0000259" key="2">
    <source>
        <dbReference type="PROSITE" id="PS50887"/>
    </source>
</evidence>
<comment type="caution">
    <text evidence="3">The sequence shown here is derived from an EMBL/GenBank/DDBJ whole genome shotgun (WGS) entry which is preliminary data.</text>
</comment>
<dbReference type="PROSITE" id="PS50887">
    <property type="entry name" value="GGDEF"/>
    <property type="match status" value="1"/>
</dbReference>
<dbReference type="InterPro" id="IPR043128">
    <property type="entry name" value="Rev_trsase/Diguanyl_cyclase"/>
</dbReference>
<keyword evidence="4" id="KW-1185">Reference proteome</keyword>
<dbReference type="Gene3D" id="3.30.70.270">
    <property type="match status" value="1"/>
</dbReference>
<reference evidence="3 4" key="1">
    <citation type="submission" date="2020-04" db="EMBL/GenBank/DDBJ databases">
        <title>Sphingobium sp. AR-3-1 isolated from Arctic soil.</title>
        <authorList>
            <person name="Dahal R.H."/>
            <person name="Chaudhary D.K."/>
        </authorList>
    </citation>
    <scope>NUCLEOTIDE SEQUENCE [LARGE SCALE GENOMIC DNA]</scope>
    <source>
        <strain evidence="3 4">AR-3-1</strain>
    </source>
</reference>
<accession>A0A7X9WZ75</accession>
<dbReference type="InterPro" id="IPR029787">
    <property type="entry name" value="Nucleotide_cyclase"/>
</dbReference>